<name>A0A5B8US61_9SPHI</name>
<accession>A0A5B8US61</accession>
<dbReference type="PROSITE" id="PS51257">
    <property type="entry name" value="PROKAR_LIPOPROTEIN"/>
    <property type="match status" value="1"/>
</dbReference>
<sequence>MMKKLIFTAAILISCVFAKQADAQVHLSVGINIGSQPDWGPVGYDRADYYYMPDIGVYYDVPAHQYIYLNGGVWIRRAYLPPAYRDYDLYHGYKVVINEPRPWRRNVVYRERYANYRGRRDQVIIRDSHEEKYRDHWHDNGNHRGRDGHEDRGRGHGGGGGHGHGHH</sequence>
<dbReference type="Proteomes" id="UP000321479">
    <property type="component" value="Chromosome"/>
</dbReference>
<feature type="region of interest" description="Disordered" evidence="1">
    <location>
        <begin position="135"/>
        <end position="167"/>
    </location>
</feature>
<evidence type="ECO:0000256" key="1">
    <source>
        <dbReference type="SAM" id="MobiDB-lite"/>
    </source>
</evidence>
<gene>
    <name evidence="3" type="ORF">FRZ54_04095</name>
</gene>
<dbReference type="EMBL" id="CP042436">
    <property type="protein sequence ID" value="QEC61799.1"/>
    <property type="molecule type" value="Genomic_DNA"/>
</dbReference>
<keyword evidence="2" id="KW-0732">Signal</keyword>
<dbReference type="RefSeq" id="WP_147030376.1">
    <property type="nucleotide sequence ID" value="NZ_CP042436.1"/>
</dbReference>
<reference evidence="3 4" key="1">
    <citation type="journal article" date="2017" name="Curr. Microbiol.">
        <title>Mucilaginibacter ginsenosidivorans sp. nov., Isolated from Soil of Ginseng Field.</title>
        <authorList>
            <person name="Kim M.M."/>
            <person name="Siddiqi M.Z."/>
            <person name="Im W.T."/>
        </authorList>
    </citation>
    <scope>NUCLEOTIDE SEQUENCE [LARGE SCALE GENOMIC DNA]</scope>
    <source>
        <strain evidence="3 4">Gsoil 3017</strain>
    </source>
</reference>
<dbReference type="KEGG" id="mgin:FRZ54_04095"/>
<organism evidence="3 4">
    <name type="scientific">Mucilaginibacter ginsenosidivorans</name>
    <dbReference type="NCBI Taxonomy" id="398053"/>
    <lineage>
        <taxon>Bacteria</taxon>
        <taxon>Pseudomonadati</taxon>
        <taxon>Bacteroidota</taxon>
        <taxon>Sphingobacteriia</taxon>
        <taxon>Sphingobacteriales</taxon>
        <taxon>Sphingobacteriaceae</taxon>
        <taxon>Mucilaginibacter</taxon>
    </lineage>
</organism>
<keyword evidence="4" id="KW-1185">Reference proteome</keyword>
<feature type="compositionally biased region" description="Gly residues" evidence="1">
    <location>
        <begin position="156"/>
        <end position="167"/>
    </location>
</feature>
<proteinExistence type="predicted"/>
<feature type="chain" id="PRO_5023095195" evidence="2">
    <location>
        <begin position="24"/>
        <end position="167"/>
    </location>
</feature>
<evidence type="ECO:0000256" key="2">
    <source>
        <dbReference type="SAM" id="SignalP"/>
    </source>
</evidence>
<dbReference type="AlphaFoldDB" id="A0A5B8US61"/>
<evidence type="ECO:0000313" key="4">
    <source>
        <dbReference type="Proteomes" id="UP000321479"/>
    </source>
</evidence>
<protein>
    <submittedName>
        <fullName evidence="3">Uncharacterized protein</fullName>
    </submittedName>
</protein>
<feature type="compositionally biased region" description="Basic and acidic residues" evidence="1">
    <location>
        <begin position="135"/>
        <end position="154"/>
    </location>
</feature>
<dbReference type="OrthoDB" id="799522at2"/>
<feature type="signal peptide" evidence="2">
    <location>
        <begin position="1"/>
        <end position="23"/>
    </location>
</feature>
<evidence type="ECO:0000313" key="3">
    <source>
        <dbReference type="EMBL" id="QEC61799.1"/>
    </source>
</evidence>